<dbReference type="KEGG" id="ccal:108624596"/>
<evidence type="ECO:0000256" key="1">
    <source>
        <dbReference type="ARBA" id="ARBA00022670"/>
    </source>
</evidence>
<organism evidence="11 12">
    <name type="scientific">Ceratina calcarata</name>
    <dbReference type="NCBI Taxonomy" id="156304"/>
    <lineage>
        <taxon>Eukaryota</taxon>
        <taxon>Metazoa</taxon>
        <taxon>Ecdysozoa</taxon>
        <taxon>Arthropoda</taxon>
        <taxon>Hexapoda</taxon>
        <taxon>Insecta</taxon>
        <taxon>Pterygota</taxon>
        <taxon>Neoptera</taxon>
        <taxon>Endopterygota</taxon>
        <taxon>Hymenoptera</taxon>
        <taxon>Apocrita</taxon>
        <taxon>Aculeata</taxon>
        <taxon>Apoidea</taxon>
        <taxon>Anthophila</taxon>
        <taxon>Apidae</taxon>
        <taxon>Ceratina</taxon>
        <taxon>Zadontomerus</taxon>
    </lineage>
</organism>
<dbReference type="GeneID" id="108624596"/>
<gene>
    <name evidence="12" type="primary">LOC108624596</name>
</gene>
<keyword evidence="7" id="KW-0325">Glycoprotein</keyword>
<dbReference type="PROSITE" id="PS50215">
    <property type="entry name" value="ADAM_MEPRO"/>
    <property type="match status" value="1"/>
</dbReference>
<dbReference type="GO" id="GO:0030198">
    <property type="term" value="P:extracellular matrix organization"/>
    <property type="evidence" value="ECO:0007669"/>
    <property type="project" value="TreeGrafter"/>
</dbReference>
<keyword evidence="6" id="KW-1015">Disulfide bond</keyword>
<keyword evidence="11" id="KW-1185">Reference proteome</keyword>
<feature type="chain" id="PRO_5042481554" evidence="9">
    <location>
        <begin position="19"/>
        <end position="750"/>
    </location>
</feature>
<dbReference type="CTD" id="37619"/>
<dbReference type="InterPro" id="IPR024079">
    <property type="entry name" value="MetalloPept_cat_dom_sf"/>
</dbReference>
<feature type="binding site" evidence="8">
    <location>
        <position position="383"/>
    </location>
    <ligand>
        <name>Zn(2+)</name>
        <dbReference type="ChEBI" id="CHEBI:29105"/>
        <note>catalytic</note>
    </ligand>
</feature>
<evidence type="ECO:0000256" key="6">
    <source>
        <dbReference type="ARBA" id="ARBA00023157"/>
    </source>
</evidence>
<keyword evidence="2 8" id="KW-0479">Metal-binding</keyword>
<dbReference type="Gene3D" id="3.40.1620.60">
    <property type="match status" value="1"/>
</dbReference>
<sequence>MYFTLETVLLLLFRLAYTQDTEIVLLPLWNAKDSVEVVLHFQLFVYHYSFVIVSELQVPLSFKAFDRFIELTLRRNDRITADHFQVWKHNKAGLELIPELSNSNSCHYLHRDDLSSAAMSLCGGRGVHGLIFLDNSTLEITPLQSEEISLFDDHVRRRSEKLGEPHVVKRAYKSFAFPEDRPYFTELNDNLIGESQDYLIRNENRSLNLELALFFDEAGYNLFSPFFNKNDEEIRDMLLAYVNGVQAIYHHPSLGIAIDISLVRLEIMEKQPRDLEHYEGERGKLLDSFCKYAMKRNTIDEDPNHWDLGLYVSGLDFYVVEAGQKKSATMGLSVVGGLCIDQYSCIITELGVTNQFGKPFPSAGFTSVYIAAHEIGHNLGMHHDSTGNKCPKDGYIMSPTRGTHGETVWSECSRDLAQKLSYTKPCLSDRSSRPTNKQLDHTRFFDLPGREWTAKRQCELFLRDKDADVATFHDSCEALQCKTPHRSGFYVAGPALDGTYCAPGKECRGGECRNALQSYPGSNKPGGWSEWQTGACKSGCLVNSVGVQTKQRFCNSLEPEGCLGWLYDVVLCRDDHLCKKKRKSIAEYSALRCSEFSKRLPELDGKSGGLQAPHEPERPWMACAIFCRRKDIASYYTPRVELNDLGLDPYFPDGTWCHAEEGRNYFCRQHHCLPDSFRFEETIEFVLQNARAQTFPLDKQMMKYFSLGTDGLPLLTSLSQGIGFPLDDDEWIDKDYVDLVKPTDETALWP</sequence>
<dbReference type="InterPro" id="IPR050439">
    <property type="entry name" value="ADAMTS_ADAMTS-like"/>
</dbReference>
<dbReference type="GO" id="GO:0031012">
    <property type="term" value="C:extracellular matrix"/>
    <property type="evidence" value="ECO:0007669"/>
    <property type="project" value="TreeGrafter"/>
</dbReference>
<evidence type="ECO:0000256" key="4">
    <source>
        <dbReference type="ARBA" id="ARBA00022833"/>
    </source>
</evidence>
<dbReference type="RefSeq" id="XP_026669057.1">
    <property type="nucleotide sequence ID" value="XM_026813256.1"/>
</dbReference>
<proteinExistence type="predicted"/>
<feature type="domain" description="Peptidase M12B" evidence="10">
    <location>
        <begin position="207"/>
        <end position="420"/>
    </location>
</feature>
<dbReference type="InterPro" id="IPR001590">
    <property type="entry name" value="Peptidase_M12B"/>
</dbReference>
<dbReference type="PANTHER" id="PTHR13723:SF294">
    <property type="entry name" value="A DISINTEGRIN AND METALLOPROTEINASE WITH THROMBOSPONDIN MOTIFS 7-LIKE PROTEIN"/>
    <property type="match status" value="1"/>
</dbReference>
<keyword evidence="5 12" id="KW-0482">Metalloprotease</keyword>
<keyword evidence="1" id="KW-0645">Protease</keyword>
<dbReference type="GO" id="GO:0046872">
    <property type="term" value="F:metal ion binding"/>
    <property type="evidence" value="ECO:0007669"/>
    <property type="project" value="UniProtKB-KW"/>
</dbReference>
<evidence type="ECO:0000256" key="7">
    <source>
        <dbReference type="ARBA" id="ARBA00023180"/>
    </source>
</evidence>
<evidence type="ECO:0000259" key="10">
    <source>
        <dbReference type="PROSITE" id="PS50215"/>
    </source>
</evidence>
<comment type="caution">
    <text evidence="8">Lacks conserved residue(s) required for the propagation of feature annotation.</text>
</comment>
<dbReference type="GO" id="GO:0004222">
    <property type="term" value="F:metalloendopeptidase activity"/>
    <property type="evidence" value="ECO:0007669"/>
    <property type="project" value="InterPro"/>
</dbReference>
<protein>
    <submittedName>
        <fullName evidence="12">A disintegrin and metalloproteinase with thrombospondin motifs adt-2</fullName>
    </submittedName>
</protein>
<dbReference type="Gene3D" id="3.40.390.10">
    <property type="entry name" value="Collagenase (Catalytic Domain)"/>
    <property type="match status" value="1"/>
</dbReference>
<accession>A0AAJ7S0B8</accession>
<keyword evidence="3" id="KW-0378">Hydrolase</keyword>
<evidence type="ECO:0000256" key="9">
    <source>
        <dbReference type="SAM" id="SignalP"/>
    </source>
</evidence>
<dbReference type="Proteomes" id="UP000694925">
    <property type="component" value="Unplaced"/>
</dbReference>
<dbReference type="Pfam" id="PF17771">
    <property type="entry name" value="ADAMTS_CR_2"/>
    <property type="match status" value="1"/>
</dbReference>
<keyword evidence="4 8" id="KW-0862">Zinc</keyword>
<dbReference type="AlphaFoldDB" id="A0AAJ7S0B8"/>
<keyword evidence="9" id="KW-0732">Signal</keyword>
<evidence type="ECO:0000313" key="11">
    <source>
        <dbReference type="Proteomes" id="UP000694925"/>
    </source>
</evidence>
<evidence type="ECO:0000256" key="8">
    <source>
        <dbReference type="PROSITE-ProRule" id="PRU00276"/>
    </source>
</evidence>
<feature type="signal peptide" evidence="9">
    <location>
        <begin position="1"/>
        <end position="18"/>
    </location>
</feature>
<name>A0AAJ7S0B8_9HYME</name>
<dbReference type="PANTHER" id="PTHR13723">
    <property type="entry name" value="ADAMTS A DISINTEGRIN AND METALLOPROTEASE WITH THROMBOSPONDIN MOTIFS PROTEASE"/>
    <property type="match status" value="1"/>
</dbReference>
<dbReference type="SUPFAM" id="SSF55486">
    <property type="entry name" value="Metalloproteases ('zincins'), catalytic domain"/>
    <property type="match status" value="1"/>
</dbReference>
<dbReference type="Pfam" id="PF13574">
    <property type="entry name" value="Reprolysin_2"/>
    <property type="match status" value="1"/>
</dbReference>
<evidence type="ECO:0000256" key="3">
    <source>
        <dbReference type="ARBA" id="ARBA00022801"/>
    </source>
</evidence>
<feature type="binding site" evidence="8">
    <location>
        <position position="373"/>
    </location>
    <ligand>
        <name>Zn(2+)</name>
        <dbReference type="ChEBI" id="CHEBI:29105"/>
        <note>catalytic</note>
    </ligand>
</feature>
<feature type="binding site" evidence="8">
    <location>
        <position position="377"/>
    </location>
    <ligand>
        <name>Zn(2+)</name>
        <dbReference type="ChEBI" id="CHEBI:29105"/>
        <note>catalytic</note>
    </ligand>
</feature>
<evidence type="ECO:0000256" key="2">
    <source>
        <dbReference type="ARBA" id="ARBA00022723"/>
    </source>
</evidence>
<dbReference type="InterPro" id="IPR041645">
    <property type="entry name" value="ADAMTS_CR_2"/>
</dbReference>
<dbReference type="GO" id="GO:0006508">
    <property type="term" value="P:proteolysis"/>
    <property type="evidence" value="ECO:0007669"/>
    <property type="project" value="UniProtKB-KW"/>
</dbReference>
<evidence type="ECO:0000313" key="12">
    <source>
        <dbReference type="RefSeq" id="XP_026669057.1"/>
    </source>
</evidence>
<feature type="active site" evidence="8">
    <location>
        <position position="374"/>
    </location>
</feature>
<reference evidence="12" key="1">
    <citation type="submission" date="2025-08" db="UniProtKB">
        <authorList>
            <consortium name="RefSeq"/>
        </authorList>
    </citation>
    <scope>IDENTIFICATION</scope>
    <source>
        <tissue evidence="12">Whole body</tissue>
    </source>
</reference>
<evidence type="ECO:0000256" key="5">
    <source>
        <dbReference type="ARBA" id="ARBA00023049"/>
    </source>
</evidence>